<dbReference type="Proteomes" id="UP000037507">
    <property type="component" value="Unassembled WGS sequence"/>
</dbReference>
<dbReference type="STRING" id="1293045.H663_10680"/>
<name>A0A2T7U8X9_9BURK</name>
<proteinExistence type="predicted"/>
<gene>
    <name evidence="2" type="ORF">H663_018645</name>
</gene>
<accession>A0A2T7U8X9</accession>
<feature type="region of interest" description="Disordered" evidence="1">
    <location>
        <begin position="1"/>
        <end position="34"/>
    </location>
</feature>
<organism evidence="2 3">
    <name type="scientific">Limnohabitans planktonicus II-D5</name>
    <dbReference type="NCBI Taxonomy" id="1293045"/>
    <lineage>
        <taxon>Bacteria</taxon>
        <taxon>Pseudomonadati</taxon>
        <taxon>Pseudomonadota</taxon>
        <taxon>Betaproteobacteria</taxon>
        <taxon>Burkholderiales</taxon>
        <taxon>Comamonadaceae</taxon>
        <taxon>Limnohabitans</taxon>
    </lineage>
</organism>
<dbReference type="RefSeq" id="WP_053172856.1">
    <property type="nucleotide sequence ID" value="NZ_LFYT02000038.1"/>
</dbReference>
<evidence type="ECO:0000313" key="2">
    <source>
        <dbReference type="EMBL" id="PVE41135.1"/>
    </source>
</evidence>
<keyword evidence="3" id="KW-1185">Reference proteome</keyword>
<sequence>MSTKNISPPETLKTFVDHQVSQRGHGTSNGSVRELIRKDQGRLQLREQLLTGASSAPSAPVNAAYFDGLRDRVLQAGASSQPQAPVDKW</sequence>
<dbReference type="OrthoDB" id="515108at2"/>
<feature type="compositionally biased region" description="Polar residues" evidence="1">
    <location>
        <begin position="19"/>
        <end position="31"/>
    </location>
</feature>
<evidence type="ECO:0000313" key="3">
    <source>
        <dbReference type="Proteomes" id="UP000037507"/>
    </source>
</evidence>
<comment type="caution">
    <text evidence="2">The sequence shown here is derived from an EMBL/GenBank/DDBJ whole genome shotgun (WGS) entry which is preliminary data.</text>
</comment>
<reference evidence="2" key="1">
    <citation type="submission" date="2017-04" db="EMBL/GenBank/DDBJ databases">
        <title>Unexpected and diverse lifestyles within the genus Limnohabitans.</title>
        <authorList>
            <person name="Kasalicky V."/>
            <person name="Mehrshad M."/>
            <person name="Andrei S.-A."/>
            <person name="Salcher M."/>
            <person name="Kratochvilova H."/>
            <person name="Simek K."/>
            <person name="Ghai R."/>
        </authorList>
    </citation>
    <scope>NUCLEOTIDE SEQUENCE [LARGE SCALE GENOMIC DNA]</scope>
    <source>
        <strain evidence="2">II-D5</strain>
    </source>
</reference>
<protein>
    <submittedName>
        <fullName evidence="2">Addiction module antitoxin</fullName>
    </submittedName>
</protein>
<evidence type="ECO:0000256" key="1">
    <source>
        <dbReference type="SAM" id="MobiDB-lite"/>
    </source>
</evidence>
<dbReference type="AlphaFoldDB" id="A0A2T7U8X9"/>
<dbReference type="EMBL" id="LFYT02000038">
    <property type="protein sequence ID" value="PVE41135.1"/>
    <property type="molecule type" value="Genomic_DNA"/>
</dbReference>